<keyword evidence="18" id="KW-1185">Reference proteome</keyword>
<comment type="similarity">
    <text evidence="3">Belongs to the YkuD family.</text>
</comment>
<dbReference type="Pfam" id="PF03734">
    <property type="entry name" value="YkuD"/>
    <property type="match status" value="1"/>
</dbReference>
<keyword evidence="6 14" id="KW-0732">Signal</keyword>
<protein>
    <submittedName>
        <fullName evidence="17">L,D-transpeptidase</fullName>
        <ecNumber evidence="17">2.-.-.-</ecNumber>
    </submittedName>
</protein>
<dbReference type="EMBL" id="JMPI01000023">
    <property type="protein sequence ID" value="KFC82437.1"/>
    <property type="molecule type" value="Genomic_DNA"/>
</dbReference>
<feature type="domain" description="L,D-TPase catalytic" evidence="16">
    <location>
        <begin position="98"/>
        <end position="235"/>
    </location>
</feature>
<dbReference type="GO" id="GO:0005576">
    <property type="term" value="C:extracellular region"/>
    <property type="evidence" value="ECO:0007669"/>
    <property type="project" value="TreeGrafter"/>
</dbReference>
<keyword evidence="7" id="KW-0574">Periplasm</keyword>
<dbReference type="InterPro" id="IPR038063">
    <property type="entry name" value="Transpep_catalytic_dom"/>
</dbReference>
<evidence type="ECO:0000259" key="15">
    <source>
        <dbReference type="PROSITE" id="PS51782"/>
    </source>
</evidence>
<keyword evidence="4" id="KW-0328">Glycosyltransferase</keyword>
<dbReference type="eggNOG" id="COG1376">
    <property type="taxonomic scope" value="Bacteria"/>
</dbReference>
<dbReference type="AlphaFoldDB" id="A0A085GFE2"/>
<evidence type="ECO:0000256" key="8">
    <source>
        <dbReference type="ARBA" id="ARBA00022801"/>
    </source>
</evidence>
<dbReference type="GO" id="GO:0042597">
    <property type="term" value="C:periplasmic space"/>
    <property type="evidence" value="ECO:0007669"/>
    <property type="project" value="UniProtKB-SubCell"/>
</dbReference>
<evidence type="ECO:0000313" key="18">
    <source>
        <dbReference type="Proteomes" id="UP000028653"/>
    </source>
</evidence>
<evidence type="ECO:0000256" key="1">
    <source>
        <dbReference type="ARBA" id="ARBA00004418"/>
    </source>
</evidence>
<organism evidence="17 18">
    <name type="scientific">Buttiauxella agrestis ATCC 33320</name>
    <dbReference type="NCBI Taxonomy" id="1006004"/>
    <lineage>
        <taxon>Bacteria</taxon>
        <taxon>Pseudomonadati</taxon>
        <taxon>Pseudomonadota</taxon>
        <taxon>Gammaproteobacteria</taxon>
        <taxon>Enterobacterales</taxon>
        <taxon>Enterobacteriaceae</taxon>
        <taxon>Buttiauxella</taxon>
    </lineage>
</organism>
<dbReference type="UniPathway" id="UPA00219"/>
<dbReference type="STRING" id="1006004.GBAG_1623"/>
<dbReference type="InterPro" id="IPR018392">
    <property type="entry name" value="LysM"/>
</dbReference>
<evidence type="ECO:0000313" key="17">
    <source>
        <dbReference type="EMBL" id="KFC82437.1"/>
    </source>
</evidence>
<evidence type="ECO:0000256" key="2">
    <source>
        <dbReference type="ARBA" id="ARBA00004752"/>
    </source>
</evidence>
<reference evidence="17 18" key="1">
    <citation type="submission" date="2014-05" db="EMBL/GenBank/DDBJ databases">
        <title>ATOL: Assembling a taxonomically balanced genome-scale reconstruction of the evolutionary history of the Enterobacteriaceae.</title>
        <authorList>
            <person name="Plunkett G.III."/>
            <person name="Neeno-Eckwall E.C."/>
            <person name="Glasner J.D."/>
            <person name="Perna N.T."/>
        </authorList>
    </citation>
    <scope>NUCLEOTIDE SEQUENCE [LARGE SCALE GENOMIC DNA]</scope>
    <source>
        <strain evidence="17 18">ATCC 33320</strain>
    </source>
</reference>
<keyword evidence="9 13" id="KW-0133">Cell shape</keyword>
<keyword evidence="10 13" id="KW-0573">Peptidoglycan synthesis</keyword>
<evidence type="ECO:0000256" key="6">
    <source>
        <dbReference type="ARBA" id="ARBA00022729"/>
    </source>
</evidence>
<dbReference type="Pfam" id="PF17969">
    <property type="entry name" value="Ldt_C"/>
    <property type="match status" value="1"/>
</dbReference>
<evidence type="ECO:0000256" key="14">
    <source>
        <dbReference type="SAM" id="SignalP"/>
    </source>
</evidence>
<dbReference type="PROSITE" id="PS51782">
    <property type="entry name" value="LYSM"/>
    <property type="match status" value="1"/>
</dbReference>
<evidence type="ECO:0000256" key="10">
    <source>
        <dbReference type="ARBA" id="ARBA00022984"/>
    </source>
</evidence>
<sequence>MKRAFSQITLMLVSALAASQSAWAVDYLLPPPGSRIIGVNQTYIVPNDGKNLEAVAAKYNTGVLLLLEANNTVDPFLPKPGSELTIPSQMILPDTPRVGIVINLAELRLYYYPPGQNRVEVYPLGIGQLGRETPVMVTRISQKIPNPTWTPTANIRARSAAQGITLPAVVPAGPNNPLGRYALRLEQGGGEYLIHGTNARNSIGLRVSSGCMRMRAPDIKALFSQVAWGTRVQIINEPVKFTIEPDGRRFVEVHQPLSRNDWENPQTVPIAINASFASFIDNSMSDKAQVDSAIVRRAGYPVLVNAPQGVPSQPVNITPIQSVKASTGGTIAPNGSGSLVSGQNSVVMN</sequence>
<accession>A0A085GFE2</accession>
<dbReference type="Pfam" id="PF01476">
    <property type="entry name" value="LysM"/>
    <property type="match status" value="1"/>
</dbReference>
<dbReference type="SUPFAM" id="SSF141523">
    <property type="entry name" value="L,D-transpeptidase catalytic domain-like"/>
    <property type="match status" value="1"/>
</dbReference>
<feature type="active site" description="Nucleophile" evidence="13">
    <location>
        <position position="211"/>
    </location>
</feature>
<dbReference type="CDD" id="cd16913">
    <property type="entry name" value="YkuD_like"/>
    <property type="match status" value="1"/>
</dbReference>
<dbReference type="GO" id="GO:0071555">
    <property type="term" value="P:cell wall organization"/>
    <property type="evidence" value="ECO:0007669"/>
    <property type="project" value="UniProtKB-UniRule"/>
</dbReference>
<dbReference type="GO" id="GO:0018104">
    <property type="term" value="P:peptidoglycan-protein cross-linking"/>
    <property type="evidence" value="ECO:0007669"/>
    <property type="project" value="TreeGrafter"/>
</dbReference>
<gene>
    <name evidence="17" type="primary">ynhG</name>
    <name evidence="17" type="ORF">GBAG_1623</name>
</gene>
<dbReference type="GO" id="GO:0016757">
    <property type="term" value="F:glycosyltransferase activity"/>
    <property type="evidence" value="ECO:0007669"/>
    <property type="project" value="UniProtKB-KW"/>
</dbReference>
<keyword evidence="5 17" id="KW-0808">Transferase</keyword>
<evidence type="ECO:0000256" key="5">
    <source>
        <dbReference type="ARBA" id="ARBA00022679"/>
    </source>
</evidence>
<dbReference type="InterPro" id="IPR050979">
    <property type="entry name" value="LD-transpeptidase"/>
</dbReference>
<dbReference type="RefSeq" id="WP_034494868.1">
    <property type="nucleotide sequence ID" value="NZ_JMPI01000023.1"/>
</dbReference>
<dbReference type="PANTHER" id="PTHR30582:SF29">
    <property type="entry name" value="L,D-TRANSPEPTIDASE YNHG-RELATED"/>
    <property type="match status" value="1"/>
</dbReference>
<dbReference type="EC" id="2.-.-.-" evidence="17"/>
<feature type="domain" description="LysM" evidence="15">
    <location>
        <begin position="41"/>
        <end position="86"/>
    </location>
</feature>
<feature type="signal peptide" evidence="14">
    <location>
        <begin position="1"/>
        <end position="24"/>
    </location>
</feature>
<dbReference type="GO" id="GO:0071972">
    <property type="term" value="F:peptidoglycan L,D-transpeptidase activity"/>
    <property type="evidence" value="ECO:0007669"/>
    <property type="project" value="UniProtKB-ARBA"/>
</dbReference>
<evidence type="ECO:0000256" key="4">
    <source>
        <dbReference type="ARBA" id="ARBA00022676"/>
    </source>
</evidence>
<dbReference type="FunFam" id="2.40.440.10:FF:000001">
    <property type="entry name" value="L,D-transpeptidase YbiS"/>
    <property type="match status" value="1"/>
</dbReference>
<evidence type="ECO:0000256" key="13">
    <source>
        <dbReference type="PROSITE-ProRule" id="PRU01373"/>
    </source>
</evidence>
<dbReference type="InterPro" id="IPR005490">
    <property type="entry name" value="LD_TPept_cat_dom"/>
</dbReference>
<comment type="subcellular location">
    <subcellularLocation>
        <location evidence="1">Periplasm</location>
    </subcellularLocation>
</comment>
<dbReference type="OrthoDB" id="9787225at2"/>
<dbReference type="Gene3D" id="3.10.350.10">
    <property type="entry name" value="LysM domain"/>
    <property type="match status" value="1"/>
</dbReference>
<dbReference type="Proteomes" id="UP000028653">
    <property type="component" value="Unassembled WGS sequence"/>
</dbReference>
<feature type="chain" id="PRO_5001791320" evidence="14">
    <location>
        <begin position="25"/>
        <end position="349"/>
    </location>
</feature>
<dbReference type="Gene3D" id="2.40.440.10">
    <property type="entry name" value="L,D-transpeptidase catalytic domain-like"/>
    <property type="match status" value="1"/>
</dbReference>
<dbReference type="PANTHER" id="PTHR30582">
    <property type="entry name" value="L,D-TRANSPEPTIDASE"/>
    <property type="match status" value="1"/>
</dbReference>
<evidence type="ECO:0000256" key="12">
    <source>
        <dbReference type="ARBA" id="ARBA00060592"/>
    </source>
</evidence>
<keyword evidence="11 13" id="KW-0961">Cell wall biogenesis/degradation</keyword>
<keyword evidence="8" id="KW-0378">Hydrolase</keyword>
<comment type="caution">
    <text evidence="17">The sequence shown here is derived from an EMBL/GenBank/DDBJ whole genome shotgun (WGS) entry which is preliminary data.</text>
</comment>
<dbReference type="GO" id="GO:0008360">
    <property type="term" value="P:regulation of cell shape"/>
    <property type="evidence" value="ECO:0007669"/>
    <property type="project" value="UniProtKB-UniRule"/>
</dbReference>
<evidence type="ECO:0000259" key="16">
    <source>
        <dbReference type="PROSITE" id="PS52029"/>
    </source>
</evidence>
<evidence type="ECO:0000256" key="3">
    <source>
        <dbReference type="ARBA" id="ARBA00005992"/>
    </source>
</evidence>
<dbReference type="InterPro" id="IPR041597">
    <property type="entry name" value="Ldt_C"/>
</dbReference>
<comment type="pathway">
    <text evidence="2 13">Cell wall biogenesis; peptidoglycan biosynthesis.</text>
</comment>
<name>A0A085GFE2_9ENTR</name>
<comment type="pathway">
    <text evidence="12">Glycan biosynthesis.</text>
</comment>
<evidence type="ECO:0000256" key="9">
    <source>
        <dbReference type="ARBA" id="ARBA00022960"/>
    </source>
</evidence>
<dbReference type="CDD" id="cd00118">
    <property type="entry name" value="LysM"/>
    <property type="match status" value="1"/>
</dbReference>
<evidence type="ECO:0000256" key="7">
    <source>
        <dbReference type="ARBA" id="ARBA00022764"/>
    </source>
</evidence>
<feature type="active site" description="Proton donor/acceptor" evidence="13">
    <location>
        <position position="195"/>
    </location>
</feature>
<dbReference type="InterPro" id="IPR036779">
    <property type="entry name" value="LysM_dom_sf"/>
</dbReference>
<dbReference type="PROSITE" id="PS52029">
    <property type="entry name" value="LD_TPASE"/>
    <property type="match status" value="1"/>
</dbReference>
<evidence type="ECO:0000256" key="11">
    <source>
        <dbReference type="ARBA" id="ARBA00023316"/>
    </source>
</evidence>
<proteinExistence type="inferred from homology"/>